<feature type="chain" id="PRO_5046980032" evidence="1">
    <location>
        <begin position="28"/>
        <end position="403"/>
    </location>
</feature>
<accession>A0ABT4BDD7</accession>
<dbReference type="Gene3D" id="1.10.260.160">
    <property type="match status" value="1"/>
</dbReference>
<dbReference type="SUPFAM" id="SSF53474">
    <property type="entry name" value="alpha/beta-Hydrolases"/>
    <property type="match status" value="1"/>
</dbReference>
<dbReference type="EMBL" id="JAPNTZ010000020">
    <property type="protein sequence ID" value="MCY1144530.1"/>
    <property type="molecule type" value="Genomic_DNA"/>
</dbReference>
<evidence type="ECO:0000313" key="2">
    <source>
        <dbReference type="EMBL" id="MCY1144530.1"/>
    </source>
</evidence>
<dbReference type="PIRSF" id="PIRSF029171">
    <property type="entry name" value="Esterase_LipA"/>
    <property type="match status" value="1"/>
</dbReference>
<dbReference type="InterPro" id="IPR029058">
    <property type="entry name" value="AB_hydrolase_fold"/>
</dbReference>
<feature type="signal peptide" evidence="1">
    <location>
        <begin position="1"/>
        <end position="27"/>
    </location>
</feature>
<name>A0ABT4BDD7_9ACTN</name>
<reference evidence="2" key="1">
    <citation type="submission" date="2022-11" db="EMBL/GenBank/DDBJ databases">
        <authorList>
            <person name="Somphong A."/>
            <person name="Phongsopitanun W."/>
        </authorList>
    </citation>
    <scope>NUCLEOTIDE SEQUENCE</scope>
    <source>
        <strain evidence="2">Pm04-4</strain>
    </source>
</reference>
<dbReference type="Gene3D" id="3.40.50.1820">
    <property type="entry name" value="alpha/beta hydrolase"/>
    <property type="match status" value="1"/>
</dbReference>
<gene>
    <name evidence="2" type="ORF">OWR29_41585</name>
</gene>
<keyword evidence="3" id="KW-1185">Reference proteome</keyword>
<evidence type="ECO:0000256" key="1">
    <source>
        <dbReference type="SAM" id="SignalP"/>
    </source>
</evidence>
<comment type="caution">
    <text evidence="2">The sequence shown here is derived from an EMBL/GenBank/DDBJ whole genome shotgun (WGS) entry which is preliminary data.</text>
</comment>
<dbReference type="PANTHER" id="PTHR34853">
    <property type="match status" value="1"/>
</dbReference>
<protein>
    <submittedName>
        <fullName evidence="2">Lipase</fullName>
    </submittedName>
</protein>
<dbReference type="Proteomes" id="UP001151002">
    <property type="component" value="Unassembled WGS sequence"/>
</dbReference>
<dbReference type="InterPro" id="IPR005152">
    <property type="entry name" value="Lipase_secreted"/>
</dbReference>
<evidence type="ECO:0000313" key="3">
    <source>
        <dbReference type="Proteomes" id="UP001151002"/>
    </source>
</evidence>
<dbReference type="RefSeq" id="WP_267569112.1">
    <property type="nucleotide sequence ID" value="NZ_JAPNTZ010000020.1"/>
</dbReference>
<organism evidence="2 3">
    <name type="scientific">Paractinoplanes pyxinae</name>
    <dbReference type="NCBI Taxonomy" id="2997416"/>
    <lineage>
        <taxon>Bacteria</taxon>
        <taxon>Bacillati</taxon>
        <taxon>Actinomycetota</taxon>
        <taxon>Actinomycetes</taxon>
        <taxon>Micromonosporales</taxon>
        <taxon>Micromonosporaceae</taxon>
        <taxon>Paractinoplanes</taxon>
    </lineage>
</organism>
<dbReference type="PANTHER" id="PTHR34853:SF1">
    <property type="entry name" value="LIPASE 5"/>
    <property type="match status" value="1"/>
</dbReference>
<proteinExistence type="predicted"/>
<sequence>MRKLLSLGIAGALIASSLVVAVTPATAASGRLVSVTALRTYPTWGDVDAALAADKFDPGTDRFGVRTYRLVYRTTDATGKPTTASGLVALPINGWRWLRTVSFGHGTEIFKGDAPSTSDDIFVIGPALTFASAGFAAVAPDYVGLGVGPGPHPWMDVPSETTASLDLLRAARDFTRTQGKQLTRDVYASGFSQGASTALGLARALQSGADPWFRAAAVAPISGAYDFRRAEIPALFTSEVHPVLASAYTSYLLVAFDRLHDIYPTPGYVFRKPYVGLAGLFDGNHTGEEVLGALPATIDDLLTPQGKALLLHPTGRFAEALAEADSVCTNWTPRMPVRLYYSPGDEQAVNANTDHCHTALAARGVRAPTVDLGVNTAYNGFVHEGSEVLGVPAATRWFAELSK</sequence>
<keyword evidence="1" id="KW-0732">Signal</keyword>